<dbReference type="KEGG" id="tet:TTHERM_000641199"/>
<evidence type="ECO:0000256" key="1">
    <source>
        <dbReference type="SAM" id="Phobius"/>
    </source>
</evidence>
<keyword evidence="1" id="KW-0472">Membrane</keyword>
<organism evidence="2 3">
    <name type="scientific">Tetrahymena thermophila (strain SB210)</name>
    <dbReference type="NCBI Taxonomy" id="312017"/>
    <lineage>
        <taxon>Eukaryota</taxon>
        <taxon>Sar</taxon>
        <taxon>Alveolata</taxon>
        <taxon>Ciliophora</taxon>
        <taxon>Intramacronucleata</taxon>
        <taxon>Oligohymenophorea</taxon>
        <taxon>Hymenostomatida</taxon>
        <taxon>Tetrahymenina</taxon>
        <taxon>Tetrahymenidae</taxon>
        <taxon>Tetrahymena</taxon>
    </lineage>
</organism>
<accession>W7X574</accession>
<protein>
    <submittedName>
        <fullName evidence="2">Transmembrane protein, putative</fullName>
    </submittedName>
</protein>
<dbReference type="EMBL" id="GG662707">
    <property type="protein sequence ID" value="EWS74515.1"/>
    <property type="molecule type" value="Genomic_DNA"/>
</dbReference>
<feature type="transmembrane region" description="Helical" evidence="1">
    <location>
        <begin position="6"/>
        <end position="25"/>
    </location>
</feature>
<dbReference type="GeneID" id="24439973"/>
<reference evidence="3" key="1">
    <citation type="journal article" date="2006" name="PLoS Biol.">
        <title>Macronuclear genome sequence of the ciliate Tetrahymena thermophila, a model eukaryote.</title>
        <authorList>
            <person name="Eisen J.A."/>
            <person name="Coyne R.S."/>
            <person name="Wu M."/>
            <person name="Wu D."/>
            <person name="Thiagarajan M."/>
            <person name="Wortman J.R."/>
            <person name="Badger J.H."/>
            <person name="Ren Q."/>
            <person name="Amedeo P."/>
            <person name="Jones K.M."/>
            <person name="Tallon L.J."/>
            <person name="Delcher A.L."/>
            <person name="Salzberg S.L."/>
            <person name="Silva J.C."/>
            <person name="Haas B.J."/>
            <person name="Majoros W.H."/>
            <person name="Farzad M."/>
            <person name="Carlton J.M."/>
            <person name="Smith R.K. Jr."/>
            <person name="Garg J."/>
            <person name="Pearlman R.E."/>
            <person name="Karrer K.M."/>
            <person name="Sun L."/>
            <person name="Manning G."/>
            <person name="Elde N.C."/>
            <person name="Turkewitz A.P."/>
            <person name="Asai D.J."/>
            <person name="Wilkes D.E."/>
            <person name="Wang Y."/>
            <person name="Cai H."/>
            <person name="Collins K."/>
            <person name="Stewart B.A."/>
            <person name="Lee S.R."/>
            <person name="Wilamowska K."/>
            <person name="Weinberg Z."/>
            <person name="Ruzzo W.L."/>
            <person name="Wloga D."/>
            <person name="Gaertig J."/>
            <person name="Frankel J."/>
            <person name="Tsao C.-C."/>
            <person name="Gorovsky M.A."/>
            <person name="Keeling P.J."/>
            <person name="Waller R.F."/>
            <person name="Patron N.J."/>
            <person name="Cherry J.M."/>
            <person name="Stover N.A."/>
            <person name="Krieger C.J."/>
            <person name="del Toro C."/>
            <person name="Ryder H.F."/>
            <person name="Williamson S.C."/>
            <person name="Barbeau R.A."/>
            <person name="Hamilton E.P."/>
            <person name="Orias E."/>
        </authorList>
    </citation>
    <scope>NUCLEOTIDE SEQUENCE [LARGE SCALE GENOMIC DNA]</scope>
    <source>
        <strain evidence="3">SB210</strain>
    </source>
</reference>
<keyword evidence="1 2" id="KW-0812">Transmembrane</keyword>
<evidence type="ECO:0000313" key="3">
    <source>
        <dbReference type="Proteomes" id="UP000009168"/>
    </source>
</evidence>
<sequence length="59" mass="7057">MLSILILLFLTIIIIFYFLKQLKFFEKSLHLIQFLNSTNKQQLSKHLKVEKVINSFESN</sequence>
<keyword evidence="3" id="KW-1185">Reference proteome</keyword>
<name>W7X574_TETTS</name>
<evidence type="ECO:0000313" key="2">
    <source>
        <dbReference type="EMBL" id="EWS74515.1"/>
    </source>
</evidence>
<keyword evidence="1" id="KW-1133">Transmembrane helix</keyword>
<gene>
    <name evidence="2" type="ORF">TTHERM_000641199</name>
</gene>
<dbReference type="Proteomes" id="UP000009168">
    <property type="component" value="Unassembled WGS sequence"/>
</dbReference>
<dbReference type="AlphaFoldDB" id="W7X574"/>
<dbReference type="InParanoid" id="W7X574"/>
<proteinExistence type="predicted"/>
<dbReference type="RefSeq" id="XP_012652945.1">
    <property type="nucleotide sequence ID" value="XM_012797491.1"/>
</dbReference>